<keyword evidence="2" id="KW-1133">Transmembrane helix</keyword>
<sequence>MSNSVDFSLLSSFALIASVTEPPKADLLVPNLQLHLLRFSDAHSALARLLPDCWCAREHPVEPAQIIEALETAIKSLTMPIGLARVRITVGPLHRVSVVTMPFSSLGSTSLRVRLDDRPTDYENPFLLFKTTHREHYDTVRERHDAKYQPKESELFDVLMYNTARQITETTIANVAFRRKSPGNLSKNPWITPKLKCGLLNGVRRQVLLRGGVIEEGIIELDKLIEDGLENWQAICFNEVRIWNGRILACFIRSLEIDSFGSAHDTANMRTSSVTPTAVFVSFCRFVLPLVGDHYAYFLFSHAFSRGRWTSGMLRNRDGQQLSMNPYNTTQPHLAQILANSKHVPHLSLSQIAWIIVAGTIFCLIISFLIGRRIASKRILNQPQIESNVEKKSLKQPKIESFLALENPPHTIFSNPAAKAVLPSSSLFDYQSEKPSGGPSHFLPPISLQASFTNSDFNDVFQVLSHPNSGGRTDRGEAKKRP</sequence>
<gene>
    <name evidence="3" type="ORF">O181_056347</name>
</gene>
<name>A0A9Q3EFI8_9BASI</name>
<evidence type="ECO:0000256" key="1">
    <source>
        <dbReference type="SAM" id="MobiDB-lite"/>
    </source>
</evidence>
<dbReference type="OrthoDB" id="64220at2759"/>
<dbReference type="Gene3D" id="3.20.10.10">
    <property type="entry name" value="D-amino Acid Aminotransferase, subunit A, domain 2"/>
    <property type="match status" value="1"/>
</dbReference>
<protein>
    <submittedName>
        <fullName evidence="3">Uncharacterized protein</fullName>
    </submittedName>
</protein>
<keyword evidence="2" id="KW-0472">Membrane</keyword>
<reference evidence="3" key="1">
    <citation type="submission" date="2021-03" db="EMBL/GenBank/DDBJ databases">
        <title>Draft genome sequence of rust myrtle Austropuccinia psidii MF-1, a brazilian biotype.</title>
        <authorList>
            <person name="Quecine M.C."/>
            <person name="Pachon D.M.R."/>
            <person name="Bonatelli M.L."/>
            <person name="Correr F.H."/>
            <person name="Franceschini L.M."/>
            <person name="Leite T.F."/>
            <person name="Margarido G.R.A."/>
            <person name="Almeida C.A."/>
            <person name="Ferrarezi J.A."/>
            <person name="Labate C.A."/>
        </authorList>
    </citation>
    <scope>NUCLEOTIDE SEQUENCE</scope>
    <source>
        <strain evidence="3">MF-1</strain>
    </source>
</reference>
<feature type="compositionally biased region" description="Basic and acidic residues" evidence="1">
    <location>
        <begin position="472"/>
        <end position="482"/>
    </location>
</feature>
<proteinExistence type="predicted"/>
<feature type="region of interest" description="Disordered" evidence="1">
    <location>
        <begin position="463"/>
        <end position="482"/>
    </location>
</feature>
<organism evidence="3 4">
    <name type="scientific">Austropuccinia psidii MF-1</name>
    <dbReference type="NCBI Taxonomy" id="1389203"/>
    <lineage>
        <taxon>Eukaryota</taxon>
        <taxon>Fungi</taxon>
        <taxon>Dikarya</taxon>
        <taxon>Basidiomycota</taxon>
        <taxon>Pucciniomycotina</taxon>
        <taxon>Pucciniomycetes</taxon>
        <taxon>Pucciniales</taxon>
        <taxon>Sphaerophragmiaceae</taxon>
        <taxon>Austropuccinia</taxon>
    </lineage>
</organism>
<dbReference type="EMBL" id="AVOT02025377">
    <property type="protein sequence ID" value="MBW0516632.1"/>
    <property type="molecule type" value="Genomic_DNA"/>
</dbReference>
<dbReference type="InterPro" id="IPR043132">
    <property type="entry name" value="BCAT-like_C"/>
</dbReference>
<keyword evidence="2" id="KW-0812">Transmembrane</keyword>
<comment type="caution">
    <text evidence="3">The sequence shown here is derived from an EMBL/GenBank/DDBJ whole genome shotgun (WGS) entry which is preliminary data.</text>
</comment>
<dbReference type="InterPro" id="IPR001544">
    <property type="entry name" value="Aminotrans_IV"/>
</dbReference>
<accession>A0A9Q3EFI8</accession>
<dbReference type="AlphaFoldDB" id="A0A9Q3EFI8"/>
<keyword evidence="4" id="KW-1185">Reference proteome</keyword>
<dbReference type="GO" id="GO:0003824">
    <property type="term" value="F:catalytic activity"/>
    <property type="evidence" value="ECO:0007669"/>
    <property type="project" value="InterPro"/>
</dbReference>
<dbReference type="SUPFAM" id="SSF56752">
    <property type="entry name" value="D-aminoacid aminotransferase-like PLP-dependent enzymes"/>
    <property type="match status" value="1"/>
</dbReference>
<dbReference type="InterPro" id="IPR036038">
    <property type="entry name" value="Aminotransferase-like"/>
</dbReference>
<evidence type="ECO:0000256" key="2">
    <source>
        <dbReference type="SAM" id="Phobius"/>
    </source>
</evidence>
<evidence type="ECO:0000313" key="3">
    <source>
        <dbReference type="EMBL" id="MBW0516632.1"/>
    </source>
</evidence>
<dbReference type="Proteomes" id="UP000765509">
    <property type="component" value="Unassembled WGS sequence"/>
</dbReference>
<dbReference type="Pfam" id="PF01063">
    <property type="entry name" value="Aminotran_4"/>
    <property type="match status" value="1"/>
</dbReference>
<feature type="transmembrane region" description="Helical" evidence="2">
    <location>
        <begin position="352"/>
        <end position="371"/>
    </location>
</feature>
<evidence type="ECO:0000313" key="4">
    <source>
        <dbReference type="Proteomes" id="UP000765509"/>
    </source>
</evidence>